<protein>
    <recommendedName>
        <fullName evidence="4">VCBS repeat-containing protein</fullName>
    </recommendedName>
</protein>
<keyword evidence="1" id="KW-0732">Signal</keyword>
<dbReference type="KEGG" id="dra:DR_A0021"/>
<dbReference type="HOGENOM" id="CLU_1208155_0_0_0"/>
<dbReference type="AlphaFoldDB" id="Q9RZD2"/>
<sequence>MCPMRKALQAMVCTVLLSGLAGAQQVVMDTRKFYNPIELSANQQARILREVRAFTGTKPCGNGEVRDEIKGSFTRAGAKQTAYLVMLCDTFEAVPMRTDYGRLVVYEGGRIVRVVKNIGDSIGNVGDLNLDGVDDLLFLAAFGPQMGEFSENASVVTLAGGTFRTFLDLSEAFLDTCDSGKANSSISAHRVTVQKGVRPLFTDTLYLANCNARSSFRPGVQRRIWSDVK</sequence>
<evidence type="ECO:0008006" key="4">
    <source>
        <dbReference type="Google" id="ProtNLM"/>
    </source>
</evidence>
<dbReference type="STRING" id="243230.DR_A0021"/>
<name>Q9RZD2_DEIRA</name>
<dbReference type="PIR" id="H75594">
    <property type="entry name" value="H75594"/>
</dbReference>
<dbReference type="EnsemblBacteria" id="AAF12361">
    <property type="protein sequence ID" value="AAF12361"/>
    <property type="gene ID" value="DR_A0021"/>
</dbReference>
<proteinExistence type="predicted"/>
<feature type="signal peptide" evidence="1">
    <location>
        <begin position="1"/>
        <end position="23"/>
    </location>
</feature>
<reference evidence="2 3" key="1">
    <citation type="journal article" date="1999" name="Science">
        <title>Genome sequence of the radioresistant bacterium Deinococcus radiodurans R1.</title>
        <authorList>
            <person name="White O."/>
            <person name="Eisen J.A."/>
            <person name="Heidelberg J.F."/>
            <person name="Hickey E.K."/>
            <person name="Peterson J.D."/>
            <person name="Dodson R.J."/>
            <person name="Haft D.H."/>
            <person name="Gwinn M.L."/>
            <person name="Nelson W.C."/>
            <person name="Richardson D.L."/>
            <person name="Moffat K.S."/>
            <person name="Qin H."/>
            <person name="Jiang L."/>
            <person name="Pamphile W."/>
            <person name="Crosby M."/>
            <person name="Shen M."/>
            <person name="Vamathevan J.J."/>
            <person name="Lam P."/>
            <person name="McDonald L."/>
            <person name="Utterback T."/>
            <person name="Zalewski C."/>
            <person name="Makarova K.S."/>
            <person name="Aravind L."/>
            <person name="Daly M.J."/>
            <person name="Minton K.W."/>
            <person name="Fleischmann R.D."/>
            <person name="Ketchum K.A."/>
            <person name="Nelson K.E."/>
            <person name="Salzberg S."/>
            <person name="Smith H.O."/>
            <person name="Venter J.C."/>
            <person name="Fraser C.M."/>
        </authorList>
    </citation>
    <scope>NUCLEOTIDE SEQUENCE [LARGE SCALE GENOMIC DNA]</scope>
    <source>
        <strain evidence="3">ATCC 13939 / DSM 20539 / JCM 16871 / LMG 4051 / NBRC 15346 / NCIMB 9279 / R1 / VKM B-1422</strain>
    </source>
</reference>
<gene>
    <name evidence="2" type="ordered locus">DR_A0021</name>
</gene>
<evidence type="ECO:0000256" key="1">
    <source>
        <dbReference type="SAM" id="SignalP"/>
    </source>
</evidence>
<evidence type="ECO:0000313" key="3">
    <source>
        <dbReference type="Proteomes" id="UP000002524"/>
    </source>
</evidence>
<accession>Q9RZD2</accession>
<keyword evidence="3" id="KW-1185">Reference proteome</keyword>
<feature type="chain" id="PRO_5004336842" description="VCBS repeat-containing protein" evidence="1">
    <location>
        <begin position="24"/>
        <end position="229"/>
    </location>
</feature>
<dbReference type="InParanoid" id="Q9RZD2"/>
<dbReference type="EMBL" id="AE001825">
    <property type="protein sequence ID" value="AAF12361.1"/>
    <property type="molecule type" value="Genomic_DNA"/>
</dbReference>
<dbReference type="PaxDb" id="243230-DR_A0021"/>
<organism evidence="2 3">
    <name type="scientific">Deinococcus radiodurans (strain ATCC 13939 / DSM 20539 / JCM 16871 / CCUG 27074 / LMG 4051 / NBRC 15346 / NCIMB 9279 / VKM B-1422 / R1)</name>
    <dbReference type="NCBI Taxonomy" id="243230"/>
    <lineage>
        <taxon>Bacteria</taxon>
        <taxon>Thermotogati</taxon>
        <taxon>Deinococcota</taxon>
        <taxon>Deinococci</taxon>
        <taxon>Deinococcales</taxon>
        <taxon>Deinococcaceae</taxon>
        <taxon>Deinococcus</taxon>
    </lineage>
</organism>
<evidence type="ECO:0000313" key="2">
    <source>
        <dbReference type="EMBL" id="AAF12361.1"/>
    </source>
</evidence>
<dbReference type="Proteomes" id="UP000002524">
    <property type="component" value="Chromosome 2"/>
</dbReference>